<accession>A0A2S1SJN7</accession>
<evidence type="ECO:0000313" key="1">
    <source>
        <dbReference type="EMBL" id="AWI26571.1"/>
    </source>
</evidence>
<keyword evidence="2" id="KW-1185">Reference proteome</keyword>
<dbReference type="Proteomes" id="UP000244937">
    <property type="component" value="Chromosome"/>
</dbReference>
<evidence type="ECO:0000313" key="2">
    <source>
        <dbReference type="Proteomes" id="UP000244937"/>
    </source>
</evidence>
<name>A0A2S1SJN7_9FLAO</name>
<evidence type="ECO:0008006" key="3">
    <source>
        <dbReference type="Google" id="ProtNLM"/>
    </source>
</evidence>
<dbReference type="AlphaFoldDB" id="A0A2S1SJN7"/>
<gene>
    <name evidence="1" type="ORF">HYN49_12070</name>
</gene>
<dbReference type="OrthoDB" id="1417969at2"/>
<protein>
    <recommendedName>
        <fullName evidence="3">Lipoprotein</fullName>
    </recommendedName>
</protein>
<reference evidence="1 2" key="1">
    <citation type="submission" date="2018-05" db="EMBL/GenBank/DDBJ databases">
        <title>Genome sequencing of Flavobacterium sp. HYN0049.</title>
        <authorList>
            <person name="Yi H."/>
            <person name="Baek C."/>
        </authorList>
    </citation>
    <scope>NUCLEOTIDE SEQUENCE [LARGE SCALE GENOMIC DNA]</scope>
    <source>
        <strain evidence="1 2">HYN0049</strain>
    </source>
</reference>
<dbReference type="RefSeq" id="WP_108904348.1">
    <property type="nucleotide sequence ID" value="NZ_CP029187.1"/>
</dbReference>
<sequence length="324" mass="35905">MKKFLVLLCCSILLNSCNDGDIKVESFDFESAQTRTCGEDTNDFFLYKYNGNEALIIQVPQTRFINKETPADTPIQIPITGTVQVIYRVYDGPITASTLCSNIPPSTPKVIDEWNAEGGTIEITTRAVNTEVAATGESLITSFSHNIIFKNITFNRGNDEHQTTEQINFGTYTTLNRNKPVDFTNIENVQTCTTNNLLYKLSGNQILALNLDQATLDTLFANEATTIGNPRQFYINGEGQLLFVVYSNVITQDILCSGNVGAISEIWNAQNGVDGISGLVEVETTTSGSNFIHTIHFRNVKFKNTDGLEFTFGTNYLFGEYVTN</sequence>
<proteinExistence type="predicted"/>
<organism evidence="1 2">
    <name type="scientific">Flavobacterium pallidum</name>
    <dbReference type="NCBI Taxonomy" id="2172098"/>
    <lineage>
        <taxon>Bacteria</taxon>
        <taxon>Pseudomonadati</taxon>
        <taxon>Bacteroidota</taxon>
        <taxon>Flavobacteriia</taxon>
        <taxon>Flavobacteriales</taxon>
        <taxon>Flavobacteriaceae</taxon>
        <taxon>Flavobacterium</taxon>
    </lineage>
</organism>
<dbReference type="KEGG" id="fpal:HYN49_12070"/>
<dbReference type="EMBL" id="CP029187">
    <property type="protein sequence ID" value="AWI26571.1"/>
    <property type="molecule type" value="Genomic_DNA"/>
</dbReference>